<evidence type="ECO:0000256" key="5">
    <source>
        <dbReference type="ARBA" id="ARBA00022777"/>
    </source>
</evidence>
<accession>A0A7K1XU61</accession>
<feature type="domain" description="Histidine kinase" evidence="9">
    <location>
        <begin position="547"/>
        <end position="762"/>
    </location>
</feature>
<feature type="domain" description="PAS" evidence="10">
    <location>
        <begin position="418"/>
        <end position="488"/>
    </location>
</feature>
<dbReference type="InterPro" id="IPR036097">
    <property type="entry name" value="HisK_dim/P_sf"/>
</dbReference>
<dbReference type="Gene3D" id="3.30.565.10">
    <property type="entry name" value="Histidine kinase-like ATPase, C-terminal domain"/>
    <property type="match status" value="1"/>
</dbReference>
<dbReference type="InterPro" id="IPR050351">
    <property type="entry name" value="BphY/WalK/GraS-like"/>
</dbReference>
<dbReference type="InterPro" id="IPR036890">
    <property type="entry name" value="HATPase_C_sf"/>
</dbReference>
<dbReference type="PANTHER" id="PTHR45453:SF1">
    <property type="entry name" value="PHOSPHATE REGULON SENSOR PROTEIN PHOR"/>
    <property type="match status" value="1"/>
</dbReference>
<evidence type="ECO:0000313" key="12">
    <source>
        <dbReference type="EMBL" id="MXV14036.1"/>
    </source>
</evidence>
<feature type="domain" description="PAC" evidence="11">
    <location>
        <begin position="196"/>
        <end position="251"/>
    </location>
</feature>
<dbReference type="Gene3D" id="1.10.287.130">
    <property type="match status" value="1"/>
</dbReference>
<dbReference type="AlphaFoldDB" id="A0A7K1XU61"/>
<comment type="catalytic activity">
    <reaction evidence="1">
        <text>ATP + protein L-histidine = ADP + protein N-phospho-L-histidine.</text>
        <dbReference type="EC" id="2.7.13.3"/>
    </reaction>
</comment>
<evidence type="ECO:0000259" key="9">
    <source>
        <dbReference type="PROSITE" id="PS50109"/>
    </source>
</evidence>
<dbReference type="SUPFAM" id="SSF55785">
    <property type="entry name" value="PYP-like sensor domain (PAS domain)"/>
    <property type="match status" value="3"/>
</dbReference>
<evidence type="ECO:0000256" key="2">
    <source>
        <dbReference type="ARBA" id="ARBA00012438"/>
    </source>
</evidence>
<dbReference type="FunFam" id="3.30.565.10:FF:000006">
    <property type="entry name" value="Sensor histidine kinase WalK"/>
    <property type="match status" value="1"/>
</dbReference>
<dbReference type="GO" id="GO:0000155">
    <property type="term" value="F:phosphorelay sensor kinase activity"/>
    <property type="evidence" value="ECO:0007669"/>
    <property type="project" value="InterPro"/>
</dbReference>
<proteinExistence type="predicted"/>
<dbReference type="Gene3D" id="3.30.450.20">
    <property type="entry name" value="PAS domain"/>
    <property type="match status" value="4"/>
</dbReference>
<evidence type="ECO:0000259" key="10">
    <source>
        <dbReference type="PROSITE" id="PS50112"/>
    </source>
</evidence>
<dbReference type="FunFam" id="1.10.287.130:FF:000001">
    <property type="entry name" value="Two-component sensor histidine kinase"/>
    <property type="match status" value="1"/>
</dbReference>
<dbReference type="SMART" id="SM00086">
    <property type="entry name" value="PAC"/>
    <property type="match status" value="3"/>
</dbReference>
<dbReference type="CDD" id="cd00130">
    <property type="entry name" value="PAS"/>
    <property type="match status" value="1"/>
</dbReference>
<dbReference type="InterPro" id="IPR005467">
    <property type="entry name" value="His_kinase_dom"/>
</dbReference>
<dbReference type="InterPro" id="IPR000700">
    <property type="entry name" value="PAS-assoc_C"/>
</dbReference>
<evidence type="ECO:0000256" key="8">
    <source>
        <dbReference type="SAM" id="Coils"/>
    </source>
</evidence>
<dbReference type="Pfam" id="PF00512">
    <property type="entry name" value="HisKA"/>
    <property type="match status" value="1"/>
</dbReference>
<dbReference type="InterPro" id="IPR004358">
    <property type="entry name" value="Sig_transdc_His_kin-like_C"/>
</dbReference>
<evidence type="ECO:0000256" key="1">
    <source>
        <dbReference type="ARBA" id="ARBA00000085"/>
    </source>
</evidence>
<dbReference type="SMART" id="SM00387">
    <property type="entry name" value="HATPase_c"/>
    <property type="match status" value="1"/>
</dbReference>
<dbReference type="Pfam" id="PF08448">
    <property type="entry name" value="PAS_4"/>
    <property type="match status" value="2"/>
</dbReference>
<evidence type="ECO:0000256" key="6">
    <source>
        <dbReference type="ARBA" id="ARBA00023012"/>
    </source>
</evidence>
<dbReference type="RefSeq" id="WP_160905045.1">
    <property type="nucleotide sequence ID" value="NZ_WVHS01000001.1"/>
</dbReference>
<dbReference type="InterPro" id="IPR003661">
    <property type="entry name" value="HisK_dim/P_dom"/>
</dbReference>
<dbReference type="InterPro" id="IPR035965">
    <property type="entry name" value="PAS-like_dom_sf"/>
</dbReference>
<dbReference type="Pfam" id="PF00989">
    <property type="entry name" value="PAS"/>
    <property type="match status" value="1"/>
</dbReference>
<dbReference type="InterPro" id="IPR001610">
    <property type="entry name" value="PAC"/>
</dbReference>
<dbReference type="SMART" id="SM00091">
    <property type="entry name" value="PAS"/>
    <property type="match status" value="3"/>
</dbReference>
<dbReference type="PROSITE" id="PS50113">
    <property type="entry name" value="PAC"/>
    <property type="match status" value="3"/>
</dbReference>
<dbReference type="PANTHER" id="PTHR45453">
    <property type="entry name" value="PHOSPHATE REGULON SENSOR PROTEIN PHOR"/>
    <property type="match status" value="1"/>
</dbReference>
<sequence length="762" mass="86080">MLASAFPTLICWGEDYIQLYNDPFRPINGKTKHPKAIGRSARDTYAEIWDTIGPMFGEVMNGRTVSFRDLMVPLDRNGYLENCYFDFSYSPIRNANGHVCGILVTCVETTEKVRAIERLNILQQNTRNMVRQAPVGMCVVKGSPLMVEEVNDLFLEIIGKRREQLETTPYWEVNAEAAAIYSPITDHVLQTGETYHAKEHRIMLIRNGKAEVIYVDFVYEPMRDVGGTVDAIMIVAIEVTDKVLARRSIEENSEEFQALNEELASANEEYAAINEELAAVNEELTVTNEELVETQRSLVRSEKLFRSIALNIPRSLIIMIDKDHRFITIEGDIMEKLGYNSKDYAGKHPGDITPERYEASRHLYDRVIAGEQFSVERTAATGEIYTVHFVPLRNRANEVEAGLIIALDITDIKQAEERSAKLAAIVESSDDAIISKTLESVITSWNDSAQRMFGYSAEEIIGETIYKLIPEDRHDEEPQIIDRLKKGERLKHFETKRLTKDGRLIDVSLTVSPLKDKQGNIIGASKIARDITEKKLEEQRKNDFVAMVSHELKTPLTTINSYIQLLLAKAHKEGDDFRINALTRTEVQAKKMIAMIHDFLSLVRITEGRIPLRITSFEFSELAHEIVADVQLLTSKHTISLVGCGGITLNADRDKIGQVLTNLLSNAVKYSPDGGRIVLGCETMNDKVKIYVSDEGMGISPDDQKKLFDRFYRANNDKLKTVSGFGIGLYLVSEILSAHNSKIEVESQENVGSTFYFILDRY</sequence>
<organism evidence="12 13">
    <name type="scientific">Hufsiella ginkgonis</name>
    <dbReference type="NCBI Taxonomy" id="2695274"/>
    <lineage>
        <taxon>Bacteria</taxon>
        <taxon>Pseudomonadati</taxon>
        <taxon>Bacteroidota</taxon>
        <taxon>Sphingobacteriia</taxon>
        <taxon>Sphingobacteriales</taxon>
        <taxon>Sphingobacteriaceae</taxon>
        <taxon>Hufsiella</taxon>
    </lineage>
</organism>
<evidence type="ECO:0000259" key="11">
    <source>
        <dbReference type="PROSITE" id="PS50113"/>
    </source>
</evidence>
<dbReference type="PRINTS" id="PR00344">
    <property type="entry name" value="BCTRLSENSOR"/>
</dbReference>
<keyword evidence="3" id="KW-0597">Phosphoprotein</keyword>
<dbReference type="SUPFAM" id="SSF55874">
    <property type="entry name" value="ATPase domain of HSP90 chaperone/DNA topoisomerase II/histidine kinase"/>
    <property type="match status" value="1"/>
</dbReference>
<dbReference type="Pfam" id="PF02518">
    <property type="entry name" value="HATPase_c"/>
    <property type="match status" value="1"/>
</dbReference>
<dbReference type="PROSITE" id="PS50109">
    <property type="entry name" value="HIS_KIN"/>
    <property type="match status" value="1"/>
</dbReference>
<dbReference type="GO" id="GO:0004721">
    <property type="term" value="F:phosphoprotein phosphatase activity"/>
    <property type="evidence" value="ECO:0007669"/>
    <property type="project" value="TreeGrafter"/>
</dbReference>
<keyword evidence="4" id="KW-0808">Transferase</keyword>
<evidence type="ECO:0000256" key="4">
    <source>
        <dbReference type="ARBA" id="ARBA00022679"/>
    </source>
</evidence>
<dbReference type="GO" id="GO:0006355">
    <property type="term" value="P:regulation of DNA-templated transcription"/>
    <property type="evidence" value="ECO:0007669"/>
    <property type="project" value="InterPro"/>
</dbReference>
<dbReference type="EC" id="2.7.13.3" evidence="2"/>
<feature type="domain" description="PAC" evidence="11">
    <location>
        <begin position="491"/>
        <end position="543"/>
    </location>
</feature>
<dbReference type="NCBIfam" id="TIGR00229">
    <property type="entry name" value="sensory_box"/>
    <property type="match status" value="3"/>
</dbReference>
<dbReference type="GO" id="GO:0005886">
    <property type="term" value="C:plasma membrane"/>
    <property type="evidence" value="ECO:0007669"/>
    <property type="project" value="TreeGrafter"/>
</dbReference>
<feature type="domain" description="PAC" evidence="11">
    <location>
        <begin position="369"/>
        <end position="421"/>
    </location>
</feature>
<keyword evidence="5" id="KW-0418">Kinase</keyword>
<dbReference type="EMBL" id="WVHS01000001">
    <property type="protein sequence ID" value="MXV14036.1"/>
    <property type="molecule type" value="Genomic_DNA"/>
</dbReference>
<evidence type="ECO:0000256" key="7">
    <source>
        <dbReference type="ARBA" id="ARBA00023136"/>
    </source>
</evidence>
<keyword evidence="7" id="KW-0472">Membrane</keyword>
<dbReference type="GO" id="GO:0016036">
    <property type="term" value="P:cellular response to phosphate starvation"/>
    <property type="evidence" value="ECO:0007669"/>
    <property type="project" value="TreeGrafter"/>
</dbReference>
<keyword evidence="6" id="KW-0902">Two-component regulatory system</keyword>
<feature type="coiled-coil region" evidence="8">
    <location>
        <begin position="249"/>
        <end position="297"/>
    </location>
</feature>
<gene>
    <name evidence="12" type="ORF">GS398_01895</name>
</gene>
<evidence type="ECO:0000256" key="3">
    <source>
        <dbReference type="ARBA" id="ARBA00022553"/>
    </source>
</evidence>
<dbReference type="Proteomes" id="UP000451233">
    <property type="component" value="Unassembled WGS sequence"/>
</dbReference>
<dbReference type="SUPFAM" id="SSF47384">
    <property type="entry name" value="Homodimeric domain of signal transducing histidine kinase"/>
    <property type="match status" value="1"/>
</dbReference>
<keyword evidence="8" id="KW-0175">Coiled coil</keyword>
<dbReference type="PROSITE" id="PS50112">
    <property type="entry name" value="PAS"/>
    <property type="match status" value="1"/>
</dbReference>
<comment type="caution">
    <text evidence="12">The sequence shown here is derived from an EMBL/GenBank/DDBJ whole genome shotgun (WGS) entry which is preliminary data.</text>
</comment>
<reference evidence="12 13" key="1">
    <citation type="submission" date="2019-11" db="EMBL/GenBank/DDBJ databases">
        <title>Pedobacter sp. HMF7056 Genome sequencing and assembly.</title>
        <authorList>
            <person name="Kang H."/>
            <person name="Kim H."/>
            <person name="Joh K."/>
        </authorList>
    </citation>
    <scope>NUCLEOTIDE SEQUENCE [LARGE SCALE GENOMIC DNA]</scope>
    <source>
        <strain evidence="12 13">HMF7056</strain>
    </source>
</reference>
<dbReference type="SMART" id="SM00388">
    <property type="entry name" value="HisKA"/>
    <property type="match status" value="1"/>
</dbReference>
<dbReference type="InterPro" id="IPR000014">
    <property type="entry name" value="PAS"/>
</dbReference>
<protein>
    <recommendedName>
        <fullName evidence="2">histidine kinase</fullName>
        <ecNumber evidence="2">2.7.13.3</ecNumber>
    </recommendedName>
</protein>
<dbReference type="InterPro" id="IPR003594">
    <property type="entry name" value="HATPase_dom"/>
</dbReference>
<evidence type="ECO:0000313" key="13">
    <source>
        <dbReference type="Proteomes" id="UP000451233"/>
    </source>
</evidence>
<dbReference type="CDD" id="cd00082">
    <property type="entry name" value="HisKA"/>
    <property type="match status" value="1"/>
</dbReference>
<name>A0A7K1XU61_9SPHI</name>
<dbReference type="InterPro" id="IPR013656">
    <property type="entry name" value="PAS_4"/>
</dbReference>
<keyword evidence="13" id="KW-1185">Reference proteome</keyword>
<dbReference type="InterPro" id="IPR013767">
    <property type="entry name" value="PAS_fold"/>
</dbReference>